<protein>
    <recommendedName>
        <fullName evidence="3">Peptidase C-terminal archaeal/bacterial domain-containing protein</fullName>
    </recommendedName>
</protein>
<name>A0A7Z7B1F3_9EURY</name>
<evidence type="ECO:0008006" key="3">
    <source>
        <dbReference type="Google" id="ProtNLM"/>
    </source>
</evidence>
<accession>A0A7Z7B1F3</accession>
<gene>
    <name evidence="1" type="ORF">SAMN04488589_2441</name>
</gene>
<organism evidence="1 2">
    <name type="scientific">Methanolobus vulcani</name>
    <dbReference type="NCBI Taxonomy" id="38026"/>
    <lineage>
        <taxon>Archaea</taxon>
        <taxon>Methanobacteriati</taxon>
        <taxon>Methanobacteriota</taxon>
        <taxon>Stenosarchaea group</taxon>
        <taxon>Methanomicrobia</taxon>
        <taxon>Methanosarcinales</taxon>
        <taxon>Methanosarcinaceae</taxon>
        <taxon>Methanolobus</taxon>
    </lineage>
</organism>
<keyword evidence="2" id="KW-1185">Reference proteome</keyword>
<reference evidence="1 2" key="1">
    <citation type="submission" date="2016-10" db="EMBL/GenBank/DDBJ databases">
        <authorList>
            <person name="Varghese N."/>
            <person name="Submissions S."/>
        </authorList>
    </citation>
    <scope>NUCLEOTIDE SEQUENCE [LARGE SCALE GENOMIC DNA]</scope>
    <source>
        <strain evidence="1 2">PL 12/M</strain>
    </source>
</reference>
<evidence type="ECO:0000313" key="2">
    <source>
        <dbReference type="Proteomes" id="UP000199259"/>
    </source>
</evidence>
<comment type="caution">
    <text evidence="1">The sequence shown here is derived from an EMBL/GenBank/DDBJ whole genome shotgun (WGS) entry which is preliminary data.</text>
</comment>
<dbReference type="Proteomes" id="UP000199259">
    <property type="component" value="Unassembled WGS sequence"/>
</dbReference>
<evidence type="ECO:0000313" key="1">
    <source>
        <dbReference type="EMBL" id="SDG21612.1"/>
    </source>
</evidence>
<dbReference type="EMBL" id="FNCA01000009">
    <property type="protein sequence ID" value="SDG21612.1"/>
    <property type="molecule type" value="Genomic_DNA"/>
</dbReference>
<sequence>MMLFVGCAMAGENNAKDKDRYKVTPIKLSDDDQSSGDIVMRLFSGTITQGDTDWYSKYVGSYTTTLDTHLVWGDSSDSLSLTIYTPDEITLGPYYDSFDGSTNGRIDLRIEDSHGVETGTWDYRVYGYSVSGTETYTIGT</sequence>
<dbReference type="RefSeq" id="WP_091710723.1">
    <property type="nucleotide sequence ID" value="NZ_FNCA01000009.1"/>
</dbReference>
<proteinExistence type="predicted"/>
<dbReference type="AlphaFoldDB" id="A0A7Z7B1F3"/>
<dbReference type="Gene3D" id="2.60.120.380">
    <property type="match status" value="1"/>
</dbReference>